<evidence type="ECO:0000313" key="2">
    <source>
        <dbReference type="Proteomes" id="UP000215914"/>
    </source>
</evidence>
<dbReference type="Gramene" id="mRNA:HanXRQr2_Chr12g0544041">
    <property type="protein sequence ID" value="mRNA:HanXRQr2_Chr12g0544041"/>
    <property type="gene ID" value="HanXRQr2_Chr12g0544041"/>
</dbReference>
<dbReference type="AlphaFoldDB" id="A0A9K3HGW9"/>
<dbReference type="EMBL" id="MNCJ02000327">
    <property type="protein sequence ID" value="KAF5778143.1"/>
    <property type="molecule type" value="Genomic_DNA"/>
</dbReference>
<reference evidence="1" key="1">
    <citation type="journal article" date="2017" name="Nature">
        <title>The sunflower genome provides insights into oil metabolism, flowering and Asterid evolution.</title>
        <authorList>
            <person name="Badouin H."/>
            <person name="Gouzy J."/>
            <person name="Grassa C.J."/>
            <person name="Murat F."/>
            <person name="Staton S.E."/>
            <person name="Cottret L."/>
            <person name="Lelandais-Briere C."/>
            <person name="Owens G.L."/>
            <person name="Carrere S."/>
            <person name="Mayjonade B."/>
            <person name="Legrand L."/>
            <person name="Gill N."/>
            <person name="Kane N.C."/>
            <person name="Bowers J.E."/>
            <person name="Hubner S."/>
            <person name="Bellec A."/>
            <person name="Berard A."/>
            <person name="Berges H."/>
            <person name="Blanchet N."/>
            <person name="Boniface M.C."/>
            <person name="Brunel D."/>
            <person name="Catrice O."/>
            <person name="Chaidir N."/>
            <person name="Claudel C."/>
            <person name="Donnadieu C."/>
            <person name="Faraut T."/>
            <person name="Fievet G."/>
            <person name="Helmstetter N."/>
            <person name="King M."/>
            <person name="Knapp S.J."/>
            <person name="Lai Z."/>
            <person name="Le Paslier M.C."/>
            <person name="Lippi Y."/>
            <person name="Lorenzon L."/>
            <person name="Mandel J.R."/>
            <person name="Marage G."/>
            <person name="Marchand G."/>
            <person name="Marquand E."/>
            <person name="Bret-Mestries E."/>
            <person name="Morien E."/>
            <person name="Nambeesan S."/>
            <person name="Nguyen T."/>
            <person name="Pegot-Espagnet P."/>
            <person name="Pouilly N."/>
            <person name="Raftis F."/>
            <person name="Sallet E."/>
            <person name="Schiex T."/>
            <person name="Thomas J."/>
            <person name="Vandecasteele C."/>
            <person name="Vares D."/>
            <person name="Vear F."/>
            <person name="Vautrin S."/>
            <person name="Crespi M."/>
            <person name="Mangin B."/>
            <person name="Burke J.M."/>
            <person name="Salse J."/>
            <person name="Munos S."/>
            <person name="Vincourt P."/>
            <person name="Rieseberg L.H."/>
            <person name="Langlade N.B."/>
        </authorList>
    </citation>
    <scope>NUCLEOTIDE SEQUENCE</scope>
    <source>
        <tissue evidence="1">Leaves</tissue>
    </source>
</reference>
<sequence>MIEWRVFKWAALFMEHEEKKMEMLLELGLIEESALSSLIYINMTC</sequence>
<evidence type="ECO:0000313" key="1">
    <source>
        <dbReference type="EMBL" id="KAF5778143.1"/>
    </source>
</evidence>
<gene>
    <name evidence="1" type="ORF">HanXRQr2_Chr12g0544041</name>
</gene>
<organism evidence="1 2">
    <name type="scientific">Helianthus annuus</name>
    <name type="common">Common sunflower</name>
    <dbReference type="NCBI Taxonomy" id="4232"/>
    <lineage>
        <taxon>Eukaryota</taxon>
        <taxon>Viridiplantae</taxon>
        <taxon>Streptophyta</taxon>
        <taxon>Embryophyta</taxon>
        <taxon>Tracheophyta</taxon>
        <taxon>Spermatophyta</taxon>
        <taxon>Magnoliopsida</taxon>
        <taxon>eudicotyledons</taxon>
        <taxon>Gunneridae</taxon>
        <taxon>Pentapetalae</taxon>
        <taxon>asterids</taxon>
        <taxon>campanulids</taxon>
        <taxon>Asterales</taxon>
        <taxon>Asteraceae</taxon>
        <taxon>Asteroideae</taxon>
        <taxon>Heliantheae alliance</taxon>
        <taxon>Heliantheae</taxon>
        <taxon>Helianthus</taxon>
    </lineage>
</organism>
<proteinExistence type="predicted"/>
<keyword evidence="2" id="KW-1185">Reference proteome</keyword>
<protein>
    <submittedName>
        <fullName evidence="1">Uncharacterized protein</fullName>
    </submittedName>
</protein>
<reference evidence="1" key="2">
    <citation type="submission" date="2020-06" db="EMBL/GenBank/DDBJ databases">
        <title>Helianthus annuus Genome sequencing and assembly Release 2.</title>
        <authorList>
            <person name="Gouzy J."/>
            <person name="Langlade N."/>
            <person name="Munos S."/>
        </authorList>
    </citation>
    <scope>NUCLEOTIDE SEQUENCE</scope>
    <source>
        <tissue evidence="1">Leaves</tissue>
    </source>
</reference>
<comment type="caution">
    <text evidence="1">The sequence shown here is derived from an EMBL/GenBank/DDBJ whole genome shotgun (WGS) entry which is preliminary data.</text>
</comment>
<name>A0A9K3HGW9_HELAN</name>
<dbReference type="Proteomes" id="UP000215914">
    <property type="component" value="Unassembled WGS sequence"/>
</dbReference>
<accession>A0A9K3HGW9</accession>